<dbReference type="PANTHER" id="PTHR11046">
    <property type="entry name" value="OLIGORIBONUCLEASE, MITOCHONDRIAL"/>
    <property type="match status" value="1"/>
</dbReference>
<dbReference type="SMART" id="SM00479">
    <property type="entry name" value="EXOIII"/>
    <property type="match status" value="1"/>
</dbReference>
<dbReference type="InterPro" id="IPR013520">
    <property type="entry name" value="Ribonucl_H"/>
</dbReference>
<name>A0A8H8NZZ5_9AGAM</name>
<dbReference type="GO" id="GO:0000175">
    <property type="term" value="F:3'-5'-RNA exonuclease activity"/>
    <property type="evidence" value="ECO:0007669"/>
    <property type="project" value="InterPro"/>
</dbReference>
<evidence type="ECO:0000256" key="1">
    <source>
        <dbReference type="ARBA" id="ARBA00009921"/>
    </source>
</evidence>
<keyword evidence="2" id="KW-0540">Nuclease</keyword>
<dbReference type="KEGG" id="rsx:RhiXN_06806"/>
<evidence type="ECO:0000313" key="7">
    <source>
        <dbReference type="Proteomes" id="UP000650533"/>
    </source>
</evidence>
<dbReference type="NCBIfam" id="NF003765">
    <property type="entry name" value="PRK05359.1"/>
    <property type="match status" value="1"/>
</dbReference>
<dbReference type="CDD" id="cd06135">
    <property type="entry name" value="Orn"/>
    <property type="match status" value="1"/>
</dbReference>
<organism evidence="6 7">
    <name type="scientific">Rhizoctonia solani</name>
    <dbReference type="NCBI Taxonomy" id="456999"/>
    <lineage>
        <taxon>Eukaryota</taxon>
        <taxon>Fungi</taxon>
        <taxon>Dikarya</taxon>
        <taxon>Basidiomycota</taxon>
        <taxon>Agaricomycotina</taxon>
        <taxon>Agaricomycetes</taxon>
        <taxon>Cantharellales</taxon>
        <taxon>Ceratobasidiaceae</taxon>
        <taxon>Rhizoctonia</taxon>
    </lineage>
</organism>
<evidence type="ECO:0000259" key="5">
    <source>
        <dbReference type="SMART" id="SM00479"/>
    </source>
</evidence>
<accession>A0A8H8NZZ5</accession>
<dbReference type="GeneID" id="67029085"/>
<evidence type="ECO:0000256" key="4">
    <source>
        <dbReference type="ARBA" id="ARBA00022839"/>
    </source>
</evidence>
<protein>
    <submittedName>
        <fullName evidence="6">RNA exonuclease Rex2</fullName>
    </submittedName>
</protein>
<reference evidence="6" key="1">
    <citation type="submission" date="2020-05" db="EMBL/GenBank/DDBJ databases">
        <title>Evolutionary and genomic comparisons of hybrid uninucleate and nonhybrid Rhizoctonia fungi.</title>
        <authorList>
            <person name="Li C."/>
            <person name="Chen X."/>
        </authorList>
    </citation>
    <scope>NUCLEOTIDE SEQUENCE</scope>
    <source>
        <strain evidence="6">AG-1 IA</strain>
    </source>
</reference>
<dbReference type="Proteomes" id="UP000650533">
    <property type="component" value="Chromosome 7"/>
</dbReference>
<dbReference type="GO" id="GO:0003676">
    <property type="term" value="F:nucleic acid binding"/>
    <property type="evidence" value="ECO:0007669"/>
    <property type="project" value="InterPro"/>
</dbReference>
<dbReference type="Pfam" id="PF00929">
    <property type="entry name" value="RNase_T"/>
    <property type="match status" value="1"/>
</dbReference>
<dbReference type="EMBL" id="CP059664">
    <property type="protein sequence ID" value="QRW21817.1"/>
    <property type="molecule type" value="Genomic_DNA"/>
</dbReference>
<dbReference type="InterPro" id="IPR036397">
    <property type="entry name" value="RNaseH_sf"/>
</dbReference>
<dbReference type="InterPro" id="IPR012337">
    <property type="entry name" value="RNaseH-like_sf"/>
</dbReference>
<evidence type="ECO:0000313" key="6">
    <source>
        <dbReference type="EMBL" id="QRW21817.1"/>
    </source>
</evidence>
<gene>
    <name evidence="6" type="ORF">RhiXN_06806</name>
</gene>
<dbReference type="PANTHER" id="PTHR11046:SF0">
    <property type="entry name" value="OLIGORIBONUCLEASE, MITOCHONDRIAL"/>
    <property type="match status" value="1"/>
</dbReference>
<comment type="similarity">
    <text evidence="1">Belongs to the oligoribonuclease family.</text>
</comment>
<keyword evidence="4 6" id="KW-0269">Exonuclease</keyword>
<sequence length="255" mass="28277">MSALGFQGRPLVWIDCEMTGLNPETDRIIEIAVLITNGNLDLVDKAGCQYVVKTDKHVLDNMGEWCVNQHGKSGLTQEAIDSPHSPVEVAEHVLEYIKRWVPEPHTALLAGNTVHADAMFLRAKGPDSIGFPKGVWSGIIEHLHYRIVDVSTIKELCCSWYPDVAKKYKEQTKKESAHRALDDIQDSIDGRSDQMTSLGFSDGPLIRVDLETTGLDAKTYRILEIAVLITNGNLDLIDEQGCHYVVKSGPEALNE</sequence>
<dbReference type="Gene3D" id="3.30.420.10">
    <property type="entry name" value="Ribonuclease H-like superfamily/Ribonuclease H"/>
    <property type="match status" value="2"/>
</dbReference>
<dbReference type="SUPFAM" id="SSF53098">
    <property type="entry name" value="Ribonuclease H-like"/>
    <property type="match status" value="2"/>
</dbReference>
<keyword evidence="3" id="KW-0378">Hydrolase</keyword>
<dbReference type="GO" id="GO:0005739">
    <property type="term" value="C:mitochondrion"/>
    <property type="evidence" value="ECO:0007669"/>
    <property type="project" value="TreeGrafter"/>
</dbReference>
<dbReference type="AlphaFoldDB" id="A0A8H8NZZ5"/>
<dbReference type="RefSeq" id="XP_043182054.1">
    <property type="nucleotide sequence ID" value="XM_043326622.1"/>
</dbReference>
<proteinExistence type="inferred from homology"/>
<feature type="domain" description="Exonuclease" evidence="5">
    <location>
        <begin position="10"/>
        <end position="200"/>
    </location>
</feature>
<evidence type="ECO:0000256" key="2">
    <source>
        <dbReference type="ARBA" id="ARBA00022722"/>
    </source>
</evidence>
<evidence type="ECO:0000256" key="3">
    <source>
        <dbReference type="ARBA" id="ARBA00022801"/>
    </source>
</evidence>
<dbReference type="InterPro" id="IPR022894">
    <property type="entry name" value="Oligoribonuclease"/>
</dbReference>